<name>A0AAV6NIC5_9ROSI</name>
<evidence type="ECO:0000313" key="4">
    <source>
        <dbReference type="Proteomes" id="UP000685013"/>
    </source>
</evidence>
<feature type="non-terminal residue" evidence="3">
    <location>
        <position position="1"/>
    </location>
</feature>
<comment type="subcellular location">
    <subcellularLocation>
        <location evidence="1">Membrane</location>
        <topology evidence="1">Multi-pass membrane protein</topology>
    </subcellularLocation>
</comment>
<sequence length="182" mass="21129">MIGVLVTRGLTMLLGYAYPAYECYKTIETSRPEIEQLHFWCKYWILVAVLTILERIGDSFISWFPFYGEAKLALFVYLWHPKTKGANDVYDSFFRPYVSKHEPVIDRSLSEFKLKATDAAFAYFRRAASYYQTTLFDILSKFNTHLSTTAAASKAQKEPSTHSGNEEEEEEEEEKEEEAKDK</sequence>
<accession>A0AAV6NIC5</accession>
<feature type="region of interest" description="Disordered" evidence="2">
    <location>
        <begin position="150"/>
        <end position="182"/>
    </location>
</feature>
<dbReference type="Proteomes" id="UP000685013">
    <property type="component" value="Chromosome 5"/>
</dbReference>
<evidence type="ECO:0000313" key="3">
    <source>
        <dbReference type="EMBL" id="KAG6598495.1"/>
    </source>
</evidence>
<evidence type="ECO:0000256" key="2">
    <source>
        <dbReference type="SAM" id="MobiDB-lite"/>
    </source>
</evidence>
<dbReference type="PANTHER" id="PTHR12300:SF180">
    <property type="entry name" value="HVA22-LIKE PROTEIN"/>
    <property type="match status" value="1"/>
</dbReference>
<dbReference type="InterPro" id="IPR004345">
    <property type="entry name" value="TB2_DP1_HVA22"/>
</dbReference>
<organism evidence="3 4">
    <name type="scientific">Cucurbita argyrosperma subsp. sororia</name>
    <dbReference type="NCBI Taxonomy" id="37648"/>
    <lineage>
        <taxon>Eukaryota</taxon>
        <taxon>Viridiplantae</taxon>
        <taxon>Streptophyta</taxon>
        <taxon>Embryophyta</taxon>
        <taxon>Tracheophyta</taxon>
        <taxon>Spermatophyta</taxon>
        <taxon>Magnoliopsida</taxon>
        <taxon>eudicotyledons</taxon>
        <taxon>Gunneridae</taxon>
        <taxon>Pentapetalae</taxon>
        <taxon>rosids</taxon>
        <taxon>fabids</taxon>
        <taxon>Cucurbitales</taxon>
        <taxon>Cucurbitaceae</taxon>
        <taxon>Cucurbiteae</taxon>
        <taxon>Cucurbita</taxon>
    </lineage>
</organism>
<dbReference type="Pfam" id="PF03134">
    <property type="entry name" value="TB2_DP1_HVA22"/>
    <property type="match status" value="1"/>
</dbReference>
<comment type="similarity">
    <text evidence="1">Belongs to the DP1 family.</text>
</comment>
<reference evidence="3 4" key="1">
    <citation type="journal article" date="2021" name="Hortic Res">
        <title>The domestication of Cucurbita argyrosperma as revealed by the genome of its wild relative.</title>
        <authorList>
            <person name="Barrera-Redondo J."/>
            <person name="Sanchez-de la Vega G."/>
            <person name="Aguirre-Liguori J.A."/>
            <person name="Castellanos-Morales G."/>
            <person name="Gutierrez-Guerrero Y.T."/>
            <person name="Aguirre-Dugua X."/>
            <person name="Aguirre-Planter E."/>
            <person name="Tenaillon M.I."/>
            <person name="Lira-Saade R."/>
            <person name="Eguiarte L.E."/>
        </authorList>
    </citation>
    <scope>NUCLEOTIDE SEQUENCE [LARGE SCALE GENOMIC DNA]</scope>
    <source>
        <strain evidence="3">JBR-2021</strain>
    </source>
</reference>
<dbReference type="EMBL" id="JAGKQH010000005">
    <property type="protein sequence ID" value="KAG6598495.1"/>
    <property type="molecule type" value="Genomic_DNA"/>
</dbReference>
<dbReference type="AlphaFoldDB" id="A0AAV6NIC5"/>
<comment type="caution">
    <text evidence="3">The sequence shown here is derived from an EMBL/GenBank/DDBJ whole genome shotgun (WGS) entry which is preliminary data.</text>
</comment>
<dbReference type="GO" id="GO:0016020">
    <property type="term" value="C:membrane"/>
    <property type="evidence" value="ECO:0007669"/>
    <property type="project" value="UniProtKB-SubCell"/>
</dbReference>
<feature type="compositionally biased region" description="Acidic residues" evidence="2">
    <location>
        <begin position="166"/>
        <end position="176"/>
    </location>
</feature>
<keyword evidence="4" id="KW-1185">Reference proteome</keyword>
<protein>
    <recommendedName>
        <fullName evidence="1">HVA22-like protein</fullName>
    </recommendedName>
</protein>
<gene>
    <name evidence="3" type="primary">HVA22I</name>
    <name evidence="3" type="ORF">SDJN03_08273</name>
</gene>
<proteinExistence type="inferred from homology"/>
<dbReference type="PANTHER" id="PTHR12300">
    <property type="entry name" value="HVA22-LIKE PROTEINS"/>
    <property type="match status" value="1"/>
</dbReference>
<evidence type="ECO:0000256" key="1">
    <source>
        <dbReference type="RuleBase" id="RU362006"/>
    </source>
</evidence>